<comment type="caution">
    <text evidence="2">The sequence shown here is derived from an EMBL/GenBank/DDBJ whole genome shotgun (WGS) entry which is preliminary data.</text>
</comment>
<sequence>MAQPFLPLAHLKTVPIVIQVNLVSPIGSPPLSNRFTTLERGVEPIGERWGTYWRELWSSRARAVLGVWCEQVGSLGYKHNGSTIPSARPPQDCPDCDPS</sequence>
<dbReference type="AlphaFoldDB" id="A0AAD8EWI2"/>
<organism evidence="2 3">
    <name type="scientific">Biomphalaria pfeifferi</name>
    <name type="common">Bloodfluke planorb</name>
    <name type="synonym">Freshwater snail</name>
    <dbReference type="NCBI Taxonomy" id="112525"/>
    <lineage>
        <taxon>Eukaryota</taxon>
        <taxon>Metazoa</taxon>
        <taxon>Spiralia</taxon>
        <taxon>Lophotrochozoa</taxon>
        <taxon>Mollusca</taxon>
        <taxon>Gastropoda</taxon>
        <taxon>Heterobranchia</taxon>
        <taxon>Euthyneura</taxon>
        <taxon>Panpulmonata</taxon>
        <taxon>Hygrophila</taxon>
        <taxon>Lymnaeoidea</taxon>
        <taxon>Planorbidae</taxon>
        <taxon>Biomphalaria</taxon>
    </lineage>
</organism>
<feature type="region of interest" description="Disordered" evidence="1">
    <location>
        <begin position="80"/>
        <end position="99"/>
    </location>
</feature>
<evidence type="ECO:0000313" key="3">
    <source>
        <dbReference type="Proteomes" id="UP001233172"/>
    </source>
</evidence>
<accession>A0AAD8EWI2</accession>
<evidence type="ECO:0000313" key="2">
    <source>
        <dbReference type="EMBL" id="KAK0042515.1"/>
    </source>
</evidence>
<protein>
    <submittedName>
        <fullName evidence="2">Uncharacterized protein</fullName>
    </submittedName>
</protein>
<dbReference type="Proteomes" id="UP001233172">
    <property type="component" value="Unassembled WGS sequence"/>
</dbReference>
<reference evidence="2" key="2">
    <citation type="submission" date="2023-04" db="EMBL/GenBank/DDBJ databases">
        <authorList>
            <person name="Bu L."/>
            <person name="Lu L."/>
            <person name="Laidemitt M.R."/>
            <person name="Zhang S.M."/>
            <person name="Mutuku M."/>
            <person name="Mkoji G."/>
            <person name="Steinauer M."/>
            <person name="Loker E.S."/>
        </authorList>
    </citation>
    <scope>NUCLEOTIDE SEQUENCE</scope>
    <source>
        <strain evidence="2">KasaAsao</strain>
        <tissue evidence="2">Whole Snail</tissue>
    </source>
</reference>
<evidence type="ECO:0000256" key="1">
    <source>
        <dbReference type="SAM" id="MobiDB-lite"/>
    </source>
</evidence>
<keyword evidence="3" id="KW-1185">Reference proteome</keyword>
<gene>
    <name evidence="2" type="ORF">Bpfe_028061</name>
</gene>
<name>A0AAD8EWI2_BIOPF</name>
<dbReference type="EMBL" id="JASAOG010000239">
    <property type="protein sequence ID" value="KAK0042515.1"/>
    <property type="molecule type" value="Genomic_DNA"/>
</dbReference>
<proteinExistence type="predicted"/>
<reference evidence="2" key="1">
    <citation type="journal article" date="2023" name="PLoS Negl. Trop. Dis.">
        <title>A genome sequence for Biomphalaria pfeifferi, the major vector snail for the human-infecting parasite Schistosoma mansoni.</title>
        <authorList>
            <person name="Bu L."/>
            <person name="Lu L."/>
            <person name="Laidemitt M.R."/>
            <person name="Zhang S.M."/>
            <person name="Mutuku M."/>
            <person name="Mkoji G."/>
            <person name="Steinauer M."/>
            <person name="Loker E.S."/>
        </authorList>
    </citation>
    <scope>NUCLEOTIDE SEQUENCE</scope>
    <source>
        <strain evidence="2">KasaAsao</strain>
    </source>
</reference>